<keyword evidence="1" id="KW-1185">Reference proteome</keyword>
<evidence type="ECO:0000313" key="2">
    <source>
        <dbReference type="WBParaSite" id="ALUE_0002120401-mRNA-1"/>
    </source>
</evidence>
<dbReference type="WBParaSite" id="ALUE_0002120401-mRNA-1">
    <property type="protein sequence ID" value="ALUE_0002120401-mRNA-1"/>
    <property type="gene ID" value="ALUE_0002120401"/>
</dbReference>
<reference evidence="2" key="1">
    <citation type="submission" date="2017-02" db="UniProtKB">
        <authorList>
            <consortium name="WormBaseParasite"/>
        </authorList>
    </citation>
    <scope>IDENTIFICATION</scope>
</reference>
<dbReference type="Proteomes" id="UP000036681">
    <property type="component" value="Unplaced"/>
</dbReference>
<name>A0A0M3IR26_ASCLU</name>
<evidence type="ECO:0000313" key="1">
    <source>
        <dbReference type="Proteomes" id="UP000036681"/>
    </source>
</evidence>
<protein>
    <submittedName>
        <fullName evidence="2">Uncharacterized protein</fullName>
    </submittedName>
</protein>
<organism evidence="1 2">
    <name type="scientific">Ascaris lumbricoides</name>
    <name type="common">Giant roundworm</name>
    <dbReference type="NCBI Taxonomy" id="6252"/>
    <lineage>
        <taxon>Eukaryota</taxon>
        <taxon>Metazoa</taxon>
        <taxon>Ecdysozoa</taxon>
        <taxon>Nematoda</taxon>
        <taxon>Chromadorea</taxon>
        <taxon>Rhabditida</taxon>
        <taxon>Spirurina</taxon>
        <taxon>Ascaridomorpha</taxon>
        <taxon>Ascaridoidea</taxon>
        <taxon>Ascarididae</taxon>
        <taxon>Ascaris</taxon>
    </lineage>
</organism>
<accession>A0A0M3IR26</accession>
<proteinExistence type="predicted"/>
<dbReference type="AlphaFoldDB" id="A0A0M3IR26"/>
<sequence length="39" mass="4381">MELEELRAEIARLSTALEEASAANIKVCEVLIKYLSLLF</sequence>